<reference evidence="1 2" key="1">
    <citation type="submission" date="2015-09" db="EMBL/GenBank/DDBJ databases">
        <title>Aphanizomenon flos-aquae WA102.</title>
        <authorList>
            <person name="Driscoll C."/>
        </authorList>
    </citation>
    <scope>NUCLEOTIDE SEQUENCE [LARGE SCALE GENOMIC DNA]</scope>
    <source>
        <strain evidence="1">WA102</strain>
    </source>
</reference>
<comment type="caution">
    <text evidence="1">The sequence shown here is derived from an EMBL/GenBank/DDBJ whole genome shotgun (WGS) entry which is preliminary data.</text>
</comment>
<name>A0A1B7X101_APHFL</name>
<sequence length="127" mass="15102">MQNLDYSDFTDLFEAVTIFALRFDGYTYREDNKDFSDYKNYQQLMDGKEIKDEDLLPTLFFIQRDLAKGQHEPDSKLFGIFWALFLKSTKLPIEISEKYQNEEHVKQWNEIKKDLGEITKEAGKLTK</sequence>
<protein>
    <submittedName>
        <fullName evidence="1">Uncharacterized protein</fullName>
    </submittedName>
</protein>
<dbReference type="AlphaFoldDB" id="A0A1B7X101"/>
<organism evidence="1 2">
    <name type="scientific">Aphanizomenon flos-aquae WA102</name>
    <dbReference type="NCBI Taxonomy" id="1710896"/>
    <lineage>
        <taxon>Bacteria</taxon>
        <taxon>Bacillati</taxon>
        <taxon>Cyanobacteriota</taxon>
        <taxon>Cyanophyceae</taxon>
        <taxon>Nostocales</taxon>
        <taxon>Aphanizomenonaceae</taxon>
        <taxon>Aphanizomenon</taxon>
    </lineage>
</organism>
<evidence type="ECO:0000313" key="2">
    <source>
        <dbReference type="Proteomes" id="UP000092093"/>
    </source>
</evidence>
<dbReference type="Proteomes" id="UP000092093">
    <property type="component" value="Unassembled WGS sequence"/>
</dbReference>
<accession>A0A1B7X101</accession>
<proteinExistence type="predicted"/>
<gene>
    <name evidence="1" type="ORF">AN484_14680</name>
</gene>
<dbReference type="EMBL" id="LJOW01000074">
    <property type="protein sequence ID" value="OBQ43013.1"/>
    <property type="molecule type" value="Genomic_DNA"/>
</dbReference>
<evidence type="ECO:0000313" key="1">
    <source>
        <dbReference type="EMBL" id="OBQ43013.1"/>
    </source>
</evidence>